<reference evidence="1" key="1">
    <citation type="submission" date="2022-07" db="EMBL/GenBank/DDBJ databases">
        <title>Phylogenomic reconstructions and comparative analyses of Kickxellomycotina fungi.</title>
        <authorList>
            <person name="Reynolds N.K."/>
            <person name="Stajich J.E."/>
            <person name="Barry K."/>
            <person name="Grigoriev I.V."/>
            <person name="Crous P."/>
            <person name="Smith M.E."/>
        </authorList>
    </citation>
    <scope>NUCLEOTIDE SEQUENCE</scope>
    <source>
        <strain evidence="1">CBS 190363</strain>
    </source>
</reference>
<gene>
    <name evidence="1" type="ORF">IWW38_002977</name>
</gene>
<proteinExistence type="predicted"/>
<accession>A0ACC1M2L9</accession>
<keyword evidence="2" id="KW-1185">Reference proteome</keyword>
<comment type="caution">
    <text evidence="1">The sequence shown here is derived from an EMBL/GenBank/DDBJ whole genome shotgun (WGS) entry which is preliminary data.</text>
</comment>
<dbReference type="EMBL" id="JANBVB010000601">
    <property type="protein sequence ID" value="KAJ2893101.1"/>
    <property type="molecule type" value="Genomic_DNA"/>
</dbReference>
<evidence type="ECO:0000313" key="2">
    <source>
        <dbReference type="Proteomes" id="UP001139981"/>
    </source>
</evidence>
<organism evidence="1 2">
    <name type="scientific">Coemansia aciculifera</name>
    <dbReference type="NCBI Taxonomy" id="417176"/>
    <lineage>
        <taxon>Eukaryota</taxon>
        <taxon>Fungi</taxon>
        <taxon>Fungi incertae sedis</taxon>
        <taxon>Zoopagomycota</taxon>
        <taxon>Kickxellomycotina</taxon>
        <taxon>Kickxellomycetes</taxon>
        <taxon>Kickxellales</taxon>
        <taxon>Kickxellaceae</taxon>
        <taxon>Coemansia</taxon>
    </lineage>
</organism>
<sequence length="98" mass="11385">MSDAYDYGVAKGALKLKKKPLFKKKKPEKKKRVVVNAPSSSSSSRTDAEKRHEDILMKRKMERIEKMAEKSYRDRVKEFNEKLERAPEHHDMPKVGPG</sequence>
<dbReference type="Proteomes" id="UP001139981">
    <property type="component" value="Unassembled WGS sequence"/>
</dbReference>
<protein>
    <submittedName>
        <fullName evidence="1">Uncharacterized protein</fullName>
    </submittedName>
</protein>
<name>A0ACC1M2L9_9FUNG</name>
<evidence type="ECO:0000313" key="1">
    <source>
        <dbReference type="EMBL" id="KAJ2893101.1"/>
    </source>
</evidence>